<name>A0A9D1CI69_9FIRM</name>
<dbReference type="NCBIfam" id="TIGR01378">
    <property type="entry name" value="thi_PPkinase"/>
    <property type="match status" value="1"/>
</dbReference>
<evidence type="ECO:0000313" key="8">
    <source>
        <dbReference type="Proteomes" id="UP000886879"/>
    </source>
</evidence>
<feature type="domain" description="Thiamin pyrophosphokinase thiamin-binding" evidence="6">
    <location>
        <begin position="133"/>
        <end position="198"/>
    </location>
</feature>
<comment type="caution">
    <text evidence="7">The sequence shown here is derived from an EMBL/GenBank/DDBJ whole genome shotgun (WGS) entry which is preliminary data.</text>
</comment>
<accession>A0A9D1CI69</accession>
<dbReference type="InterPro" id="IPR007371">
    <property type="entry name" value="TPK_catalytic"/>
</dbReference>
<dbReference type="EMBL" id="DVFO01000070">
    <property type="protein sequence ID" value="HIQ61324.1"/>
    <property type="molecule type" value="Genomic_DNA"/>
</dbReference>
<dbReference type="GO" id="GO:0005524">
    <property type="term" value="F:ATP binding"/>
    <property type="evidence" value="ECO:0007669"/>
    <property type="project" value="UniProtKB-KW"/>
</dbReference>
<dbReference type="GO" id="GO:0009229">
    <property type="term" value="P:thiamine diphosphate biosynthetic process"/>
    <property type="evidence" value="ECO:0007669"/>
    <property type="project" value="InterPro"/>
</dbReference>
<dbReference type="InterPro" id="IPR053149">
    <property type="entry name" value="TPK"/>
</dbReference>
<dbReference type="AlphaFoldDB" id="A0A9D1CI69"/>
<dbReference type="InterPro" id="IPR036759">
    <property type="entry name" value="TPK_catalytic_sf"/>
</dbReference>
<dbReference type="CDD" id="cd07995">
    <property type="entry name" value="TPK"/>
    <property type="match status" value="1"/>
</dbReference>
<dbReference type="SUPFAM" id="SSF63862">
    <property type="entry name" value="Thiamin pyrophosphokinase, substrate-binding domain"/>
    <property type="match status" value="1"/>
</dbReference>
<dbReference type="PANTHER" id="PTHR41299">
    <property type="entry name" value="THIAMINE PYROPHOSPHOKINASE"/>
    <property type="match status" value="1"/>
</dbReference>
<evidence type="ECO:0000256" key="4">
    <source>
        <dbReference type="ARBA" id="ARBA00022840"/>
    </source>
</evidence>
<evidence type="ECO:0000256" key="3">
    <source>
        <dbReference type="ARBA" id="ARBA00022777"/>
    </source>
</evidence>
<dbReference type="InterPro" id="IPR007373">
    <property type="entry name" value="Thiamin_PyroPKinase_B1-bd"/>
</dbReference>
<dbReference type="EC" id="2.7.6.2" evidence="5"/>
<dbReference type="GO" id="GO:0006772">
    <property type="term" value="P:thiamine metabolic process"/>
    <property type="evidence" value="ECO:0007669"/>
    <property type="project" value="UniProtKB-UniRule"/>
</dbReference>
<dbReference type="InterPro" id="IPR006282">
    <property type="entry name" value="Thi_PPkinase"/>
</dbReference>
<reference evidence="7" key="2">
    <citation type="journal article" date="2021" name="PeerJ">
        <title>Extensive microbial diversity within the chicken gut microbiome revealed by metagenomics and culture.</title>
        <authorList>
            <person name="Gilroy R."/>
            <person name="Ravi A."/>
            <person name="Getino M."/>
            <person name="Pursley I."/>
            <person name="Horton D.L."/>
            <person name="Alikhan N.F."/>
            <person name="Baker D."/>
            <person name="Gharbi K."/>
            <person name="Hall N."/>
            <person name="Watson M."/>
            <person name="Adriaenssens E.M."/>
            <person name="Foster-Nyarko E."/>
            <person name="Jarju S."/>
            <person name="Secka A."/>
            <person name="Antonio M."/>
            <person name="Oren A."/>
            <person name="Chaudhuri R.R."/>
            <person name="La Ragione R."/>
            <person name="Hildebrand F."/>
            <person name="Pallen M.J."/>
        </authorList>
    </citation>
    <scope>NUCLEOTIDE SEQUENCE</scope>
    <source>
        <strain evidence="7">ChiGjej2B2-12916</strain>
    </source>
</reference>
<dbReference type="GO" id="GO:0016301">
    <property type="term" value="F:kinase activity"/>
    <property type="evidence" value="ECO:0007669"/>
    <property type="project" value="UniProtKB-KW"/>
</dbReference>
<gene>
    <name evidence="7" type="ORF">IAD31_06985</name>
</gene>
<dbReference type="GO" id="GO:0030975">
    <property type="term" value="F:thiamine binding"/>
    <property type="evidence" value="ECO:0007669"/>
    <property type="project" value="InterPro"/>
</dbReference>
<dbReference type="Proteomes" id="UP000886879">
    <property type="component" value="Unassembled WGS sequence"/>
</dbReference>
<dbReference type="Gene3D" id="3.40.50.10240">
    <property type="entry name" value="Thiamin pyrophosphokinase, catalytic domain"/>
    <property type="match status" value="1"/>
</dbReference>
<sequence length="204" mass="21744">MSICYIFASGEYGKEWPDIQPGDLCIAADGGFRQMQAHGVDPDLVVGDFDSLGYVPPHPHIVRHPVEKDDTDTALALSEGWSRGYRNFHIYGSLGGRLDHTMANVQLLCGLVEQGGQGILVGPGMTVTAVHNGTLELEGETGRTLSIFCLGEPAQGVTLEGLKYPLHGATMTVQVPLGVSNEFLGGPARITVERGTLVVMIVSD</sequence>
<dbReference type="GO" id="GO:0004788">
    <property type="term" value="F:thiamine diphosphokinase activity"/>
    <property type="evidence" value="ECO:0007669"/>
    <property type="project" value="UniProtKB-UniRule"/>
</dbReference>
<reference evidence="7" key="1">
    <citation type="submission" date="2020-10" db="EMBL/GenBank/DDBJ databases">
        <authorList>
            <person name="Gilroy R."/>
        </authorList>
    </citation>
    <scope>NUCLEOTIDE SEQUENCE</scope>
    <source>
        <strain evidence="7">ChiGjej2B2-12916</strain>
    </source>
</reference>
<keyword evidence="4" id="KW-0067">ATP-binding</keyword>
<dbReference type="PANTHER" id="PTHR41299:SF1">
    <property type="entry name" value="THIAMINE PYROPHOSPHOKINASE"/>
    <property type="match status" value="1"/>
</dbReference>
<dbReference type="InterPro" id="IPR036371">
    <property type="entry name" value="TPK_B1-bd_sf"/>
</dbReference>
<organism evidence="7 8">
    <name type="scientific">Candidatus Enterenecus faecium</name>
    <dbReference type="NCBI Taxonomy" id="2840780"/>
    <lineage>
        <taxon>Bacteria</taxon>
        <taxon>Bacillati</taxon>
        <taxon>Bacillota</taxon>
        <taxon>Clostridia</taxon>
        <taxon>Eubacteriales</taxon>
        <taxon>Candidatus Enterenecus</taxon>
    </lineage>
</organism>
<evidence type="ECO:0000313" key="7">
    <source>
        <dbReference type="EMBL" id="HIQ61324.1"/>
    </source>
</evidence>
<evidence type="ECO:0000256" key="1">
    <source>
        <dbReference type="ARBA" id="ARBA00022679"/>
    </source>
</evidence>
<keyword evidence="2" id="KW-0547">Nucleotide-binding</keyword>
<protein>
    <recommendedName>
        <fullName evidence="5">Thiamine diphosphokinase</fullName>
        <ecNumber evidence="5">2.7.6.2</ecNumber>
    </recommendedName>
</protein>
<keyword evidence="1 7" id="KW-0808">Transferase</keyword>
<dbReference type="SUPFAM" id="SSF63999">
    <property type="entry name" value="Thiamin pyrophosphokinase, catalytic domain"/>
    <property type="match status" value="1"/>
</dbReference>
<dbReference type="SMART" id="SM00983">
    <property type="entry name" value="TPK_B1_binding"/>
    <property type="match status" value="1"/>
</dbReference>
<evidence type="ECO:0000256" key="5">
    <source>
        <dbReference type="NCBIfam" id="TIGR01378"/>
    </source>
</evidence>
<proteinExistence type="predicted"/>
<dbReference type="Pfam" id="PF04265">
    <property type="entry name" value="TPK_B1_binding"/>
    <property type="match status" value="1"/>
</dbReference>
<evidence type="ECO:0000259" key="6">
    <source>
        <dbReference type="SMART" id="SM00983"/>
    </source>
</evidence>
<evidence type="ECO:0000256" key="2">
    <source>
        <dbReference type="ARBA" id="ARBA00022741"/>
    </source>
</evidence>
<keyword evidence="3" id="KW-0418">Kinase</keyword>
<dbReference type="Pfam" id="PF04263">
    <property type="entry name" value="TPK_catalytic"/>
    <property type="match status" value="1"/>
</dbReference>